<name>A0A0A0MA87_9GAMM</name>
<evidence type="ECO:0000256" key="2">
    <source>
        <dbReference type="ARBA" id="ARBA00004370"/>
    </source>
</evidence>
<evidence type="ECO:0000256" key="10">
    <source>
        <dbReference type="ARBA" id="ARBA00023136"/>
    </source>
</evidence>
<dbReference type="PROSITE" id="PS50109">
    <property type="entry name" value="HIS_KIN"/>
    <property type="match status" value="1"/>
</dbReference>
<keyword evidence="8 11" id="KW-1133">Transmembrane helix</keyword>
<keyword evidence="15" id="KW-1185">Reference proteome</keyword>
<gene>
    <name evidence="14" type="ORF">N791_13065</name>
</gene>
<dbReference type="PANTHER" id="PTHR45436:SF16">
    <property type="entry name" value="HISTIDINE KINASE"/>
    <property type="match status" value="1"/>
</dbReference>
<evidence type="ECO:0000256" key="8">
    <source>
        <dbReference type="ARBA" id="ARBA00022989"/>
    </source>
</evidence>
<dbReference type="InterPro" id="IPR050428">
    <property type="entry name" value="TCS_sensor_his_kinase"/>
</dbReference>
<dbReference type="EC" id="2.7.13.3" evidence="3"/>
<dbReference type="Pfam" id="PF00512">
    <property type="entry name" value="HisKA"/>
    <property type="match status" value="1"/>
</dbReference>
<proteinExistence type="predicted"/>
<protein>
    <recommendedName>
        <fullName evidence="3">histidine kinase</fullName>
        <ecNumber evidence="3">2.7.13.3</ecNumber>
    </recommendedName>
</protein>
<sequence length="447" mass="49075">MAAADNAAPRRRPRHRRRLRTRIILSFVLLGFGLTTLFALATLYVQGRLENQLVERTLEREVSNLVMQVEQNPDEPPFFLIFDARTWSPKNAFKVDPLYRDLEPGIHNVRQQAPDGSWHDYKVAVRQGVSPNGTPFTSLVRYDVTGAAEASTKLMRALVISVVLFSLLSLMLGWWSASRVMSPVSELARRLKLSGRSSQPEALALHFPDDEVGQLAEALDDYAERLTEVVQRDREFNADVSHELRTPLAVIKGAVELLLSRPGLDEKTEARLLRIQRAEQQCTDLISALLLLSRNERGHGATEVAKVAAQLLEIHRAQLRGKDVELRLEGSDAPVVDAPESAVTVALGNLIGNAVKYTAQGEVVVRLMGNAVEVRDSGPGLSEEDAANLFRRGYRGTHSGPSQGGGIGLSIVRRLCDLYGWDVRVASGGPTHGVVATLYFDAGADPA</sequence>
<dbReference type="InterPro" id="IPR036097">
    <property type="entry name" value="HisK_dim/P_sf"/>
</dbReference>
<dbReference type="PROSITE" id="PS50885">
    <property type="entry name" value="HAMP"/>
    <property type="match status" value="1"/>
</dbReference>
<keyword evidence="9" id="KW-0902">Two-component regulatory system</keyword>
<dbReference type="SUPFAM" id="SSF55874">
    <property type="entry name" value="ATPase domain of HSP90 chaperone/DNA topoisomerase II/histidine kinase"/>
    <property type="match status" value="1"/>
</dbReference>
<dbReference type="InterPro" id="IPR003660">
    <property type="entry name" value="HAMP_dom"/>
</dbReference>
<feature type="domain" description="Histidine kinase" evidence="12">
    <location>
        <begin position="239"/>
        <end position="444"/>
    </location>
</feature>
<comment type="catalytic activity">
    <reaction evidence="1">
        <text>ATP + protein L-histidine = ADP + protein N-phospho-L-histidine.</text>
        <dbReference type="EC" id="2.7.13.3"/>
    </reaction>
</comment>
<dbReference type="EMBL" id="AVBH01000041">
    <property type="protein sequence ID" value="KGO98922.1"/>
    <property type="molecule type" value="Genomic_DNA"/>
</dbReference>
<comment type="subcellular location">
    <subcellularLocation>
        <location evidence="2">Membrane</location>
    </subcellularLocation>
</comment>
<keyword evidence="5" id="KW-0808">Transferase</keyword>
<dbReference type="CDD" id="cd00082">
    <property type="entry name" value="HisKA"/>
    <property type="match status" value="1"/>
</dbReference>
<dbReference type="eggNOG" id="COG0642">
    <property type="taxonomic scope" value="Bacteria"/>
</dbReference>
<reference evidence="14 15" key="1">
    <citation type="submission" date="2013-08" db="EMBL/GenBank/DDBJ databases">
        <title>Genomic analysis of Lysobacter defluvii.</title>
        <authorList>
            <person name="Wang Q."/>
            <person name="Wang G."/>
        </authorList>
    </citation>
    <scope>NUCLEOTIDE SEQUENCE [LARGE SCALE GENOMIC DNA]</scope>
    <source>
        <strain evidence="14 15">IMMIB APB-9</strain>
    </source>
</reference>
<keyword evidence="10 11" id="KW-0472">Membrane</keyword>
<evidence type="ECO:0000256" key="7">
    <source>
        <dbReference type="ARBA" id="ARBA00022777"/>
    </source>
</evidence>
<evidence type="ECO:0000256" key="11">
    <source>
        <dbReference type="SAM" id="Phobius"/>
    </source>
</evidence>
<evidence type="ECO:0000313" key="14">
    <source>
        <dbReference type="EMBL" id="KGO98922.1"/>
    </source>
</evidence>
<evidence type="ECO:0000256" key="1">
    <source>
        <dbReference type="ARBA" id="ARBA00000085"/>
    </source>
</evidence>
<dbReference type="Gene3D" id="3.30.565.10">
    <property type="entry name" value="Histidine kinase-like ATPase, C-terminal domain"/>
    <property type="match status" value="1"/>
</dbReference>
<evidence type="ECO:0000256" key="9">
    <source>
        <dbReference type="ARBA" id="ARBA00023012"/>
    </source>
</evidence>
<evidence type="ECO:0000313" key="15">
    <source>
        <dbReference type="Proteomes" id="UP000030003"/>
    </source>
</evidence>
<dbReference type="RefSeq" id="WP_027069331.1">
    <property type="nucleotide sequence ID" value="NZ_AUHT01000005.1"/>
</dbReference>
<evidence type="ECO:0000256" key="6">
    <source>
        <dbReference type="ARBA" id="ARBA00022692"/>
    </source>
</evidence>
<dbReference type="SMART" id="SM00388">
    <property type="entry name" value="HisKA"/>
    <property type="match status" value="1"/>
</dbReference>
<evidence type="ECO:0000259" key="12">
    <source>
        <dbReference type="PROSITE" id="PS50109"/>
    </source>
</evidence>
<dbReference type="PRINTS" id="PR00344">
    <property type="entry name" value="BCTRLSENSOR"/>
</dbReference>
<dbReference type="Gene3D" id="1.10.287.130">
    <property type="match status" value="1"/>
</dbReference>
<dbReference type="SUPFAM" id="SSF47384">
    <property type="entry name" value="Homodimeric domain of signal transducing histidine kinase"/>
    <property type="match status" value="1"/>
</dbReference>
<feature type="domain" description="HAMP" evidence="13">
    <location>
        <begin position="178"/>
        <end position="231"/>
    </location>
</feature>
<dbReference type="AlphaFoldDB" id="A0A0A0MA87"/>
<dbReference type="Pfam" id="PF02518">
    <property type="entry name" value="HATPase_c"/>
    <property type="match status" value="1"/>
</dbReference>
<feature type="transmembrane region" description="Helical" evidence="11">
    <location>
        <begin position="21"/>
        <end position="45"/>
    </location>
</feature>
<evidence type="ECO:0000256" key="4">
    <source>
        <dbReference type="ARBA" id="ARBA00022553"/>
    </source>
</evidence>
<dbReference type="PANTHER" id="PTHR45436">
    <property type="entry name" value="SENSOR HISTIDINE KINASE YKOH"/>
    <property type="match status" value="1"/>
</dbReference>
<organism evidence="14 15">
    <name type="scientific">Lysobacter defluvii IMMIB APB-9 = DSM 18482</name>
    <dbReference type="NCBI Taxonomy" id="1385515"/>
    <lineage>
        <taxon>Bacteria</taxon>
        <taxon>Pseudomonadati</taxon>
        <taxon>Pseudomonadota</taxon>
        <taxon>Gammaproteobacteria</taxon>
        <taxon>Lysobacterales</taxon>
        <taxon>Lysobacteraceae</taxon>
        <taxon>Novilysobacter</taxon>
    </lineage>
</organism>
<keyword evidence="7 14" id="KW-0418">Kinase</keyword>
<dbReference type="InterPro" id="IPR003594">
    <property type="entry name" value="HATPase_dom"/>
</dbReference>
<dbReference type="Gene3D" id="6.10.340.10">
    <property type="match status" value="1"/>
</dbReference>
<dbReference type="GO" id="GO:0005886">
    <property type="term" value="C:plasma membrane"/>
    <property type="evidence" value="ECO:0007669"/>
    <property type="project" value="TreeGrafter"/>
</dbReference>
<dbReference type="SMART" id="SM00387">
    <property type="entry name" value="HATPase_c"/>
    <property type="match status" value="1"/>
</dbReference>
<dbReference type="InterPro" id="IPR004358">
    <property type="entry name" value="Sig_transdc_His_kin-like_C"/>
</dbReference>
<dbReference type="GO" id="GO:0000155">
    <property type="term" value="F:phosphorelay sensor kinase activity"/>
    <property type="evidence" value="ECO:0007669"/>
    <property type="project" value="InterPro"/>
</dbReference>
<keyword evidence="6 11" id="KW-0812">Transmembrane</keyword>
<evidence type="ECO:0000256" key="3">
    <source>
        <dbReference type="ARBA" id="ARBA00012438"/>
    </source>
</evidence>
<accession>A0A0A0MA87</accession>
<keyword evidence="4" id="KW-0597">Phosphoprotein</keyword>
<dbReference type="InterPro" id="IPR036890">
    <property type="entry name" value="HATPase_C_sf"/>
</dbReference>
<evidence type="ECO:0000259" key="13">
    <source>
        <dbReference type="PROSITE" id="PS50885"/>
    </source>
</evidence>
<dbReference type="InterPro" id="IPR005467">
    <property type="entry name" value="His_kinase_dom"/>
</dbReference>
<comment type="caution">
    <text evidence="14">The sequence shown here is derived from an EMBL/GenBank/DDBJ whole genome shotgun (WGS) entry which is preliminary data.</text>
</comment>
<dbReference type="Proteomes" id="UP000030003">
    <property type="component" value="Unassembled WGS sequence"/>
</dbReference>
<dbReference type="STRING" id="1385515.GCA_000423325_00862"/>
<dbReference type="InterPro" id="IPR003661">
    <property type="entry name" value="HisK_dim/P_dom"/>
</dbReference>
<evidence type="ECO:0000256" key="5">
    <source>
        <dbReference type="ARBA" id="ARBA00022679"/>
    </source>
</evidence>